<protein>
    <submittedName>
        <fullName evidence="5">Helix-turn-helix transcriptional regulator</fullName>
    </submittedName>
</protein>
<gene>
    <name evidence="5" type="ORF">ISP19_11605</name>
</gene>
<dbReference type="PRINTS" id="PR00032">
    <property type="entry name" value="HTHARAC"/>
</dbReference>
<dbReference type="SUPFAM" id="SSF46689">
    <property type="entry name" value="Homeodomain-like"/>
    <property type="match status" value="2"/>
</dbReference>
<reference evidence="5" key="1">
    <citation type="submission" date="2020-10" db="EMBL/GenBank/DDBJ databases">
        <title>Phylogeny of dyella-like bacteria.</title>
        <authorList>
            <person name="Fu J."/>
        </authorList>
    </citation>
    <scope>NUCLEOTIDE SEQUENCE</scope>
    <source>
        <strain evidence="5">DHOC52</strain>
    </source>
</reference>
<evidence type="ECO:0000256" key="3">
    <source>
        <dbReference type="ARBA" id="ARBA00023163"/>
    </source>
</evidence>
<keyword evidence="2" id="KW-0238">DNA-binding</keyword>
<accession>A0ABS2K5C4</accession>
<dbReference type="PANTHER" id="PTHR46796">
    <property type="entry name" value="HTH-TYPE TRANSCRIPTIONAL ACTIVATOR RHAS-RELATED"/>
    <property type="match status" value="1"/>
</dbReference>
<evidence type="ECO:0000259" key="4">
    <source>
        <dbReference type="PROSITE" id="PS01124"/>
    </source>
</evidence>
<dbReference type="SMART" id="SM00342">
    <property type="entry name" value="HTH_ARAC"/>
    <property type="match status" value="1"/>
</dbReference>
<dbReference type="PANTHER" id="PTHR46796:SF14">
    <property type="entry name" value="TRANSCRIPTIONAL REGULATORY PROTEIN"/>
    <property type="match status" value="1"/>
</dbReference>
<dbReference type="Gene3D" id="1.10.10.60">
    <property type="entry name" value="Homeodomain-like"/>
    <property type="match status" value="2"/>
</dbReference>
<name>A0ABS2K5C4_9GAMM</name>
<dbReference type="InterPro" id="IPR009057">
    <property type="entry name" value="Homeodomain-like_sf"/>
</dbReference>
<dbReference type="EMBL" id="JADIKE010000036">
    <property type="protein sequence ID" value="MBM7126013.1"/>
    <property type="molecule type" value="Genomic_DNA"/>
</dbReference>
<dbReference type="InterPro" id="IPR018062">
    <property type="entry name" value="HTH_AraC-typ_CS"/>
</dbReference>
<evidence type="ECO:0000256" key="2">
    <source>
        <dbReference type="ARBA" id="ARBA00023125"/>
    </source>
</evidence>
<keyword evidence="6" id="KW-1185">Reference proteome</keyword>
<organism evidence="5 6">
    <name type="scientific">Dyella flava</name>
    <dbReference type="NCBI Taxonomy" id="1920170"/>
    <lineage>
        <taxon>Bacteria</taxon>
        <taxon>Pseudomonadati</taxon>
        <taxon>Pseudomonadota</taxon>
        <taxon>Gammaproteobacteria</taxon>
        <taxon>Lysobacterales</taxon>
        <taxon>Rhodanobacteraceae</taxon>
        <taxon>Dyella</taxon>
    </lineage>
</organism>
<dbReference type="Proteomes" id="UP001430149">
    <property type="component" value="Unassembled WGS sequence"/>
</dbReference>
<dbReference type="InterPro" id="IPR020449">
    <property type="entry name" value="Tscrpt_reg_AraC-type_HTH"/>
</dbReference>
<keyword evidence="1" id="KW-0805">Transcription regulation</keyword>
<dbReference type="InterPro" id="IPR050204">
    <property type="entry name" value="AraC_XylS_family_regulators"/>
</dbReference>
<dbReference type="InterPro" id="IPR018060">
    <property type="entry name" value="HTH_AraC"/>
</dbReference>
<sequence length="305" mass="33297">MVEGAYGARLARAFGLNDAPTLVSEGPGEFGLAATEIRIDNYRLGLTGRVGDDDAYLIALHLKNLRHHEVWLRNGLTHSASISGGNSCFYDLAQGPALYFDEPFHAIYFHVPRASLSGLDDGDSWKIPKRLDIRQGQVADDAIIRNIGLSLAPYFGCVGRAYGLVVDSLLLALRGHLLLTYGGVRRGLVARRCGLAPWQQRAAKELMSENLVEGVSLAKISDACRLSPSAFVRAFKKSLGITPHQWLLTRRVERAVELLDDQELSLADVALAAGFADQSHFTRIFARRMGASPGAYRRARGAQLA</sequence>
<dbReference type="PROSITE" id="PS01124">
    <property type="entry name" value="HTH_ARAC_FAMILY_2"/>
    <property type="match status" value="1"/>
</dbReference>
<comment type="caution">
    <text evidence="5">The sequence shown here is derived from an EMBL/GenBank/DDBJ whole genome shotgun (WGS) entry which is preliminary data.</text>
</comment>
<evidence type="ECO:0000256" key="1">
    <source>
        <dbReference type="ARBA" id="ARBA00023015"/>
    </source>
</evidence>
<evidence type="ECO:0000313" key="6">
    <source>
        <dbReference type="Proteomes" id="UP001430149"/>
    </source>
</evidence>
<dbReference type="Pfam" id="PF12833">
    <property type="entry name" value="HTH_18"/>
    <property type="match status" value="1"/>
</dbReference>
<proteinExistence type="predicted"/>
<dbReference type="RefSeq" id="WP_204682258.1">
    <property type="nucleotide sequence ID" value="NZ_BSNR01000002.1"/>
</dbReference>
<dbReference type="PROSITE" id="PS00041">
    <property type="entry name" value="HTH_ARAC_FAMILY_1"/>
    <property type="match status" value="1"/>
</dbReference>
<feature type="domain" description="HTH araC/xylS-type" evidence="4">
    <location>
        <begin position="201"/>
        <end position="299"/>
    </location>
</feature>
<keyword evidence="3" id="KW-0804">Transcription</keyword>
<evidence type="ECO:0000313" key="5">
    <source>
        <dbReference type="EMBL" id="MBM7126013.1"/>
    </source>
</evidence>